<evidence type="ECO:0000313" key="8">
    <source>
        <dbReference type="Proteomes" id="UP001596378"/>
    </source>
</evidence>
<dbReference type="Gene3D" id="3.40.50.2300">
    <property type="match status" value="1"/>
</dbReference>
<dbReference type="InterPro" id="IPR011006">
    <property type="entry name" value="CheY-like_superfamily"/>
</dbReference>
<feature type="domain" description="HTH araC/xylS-type" evidence="5">
    <location>
        <begin position="412"/>
        <end position="510"/>
    </location>
</feature>
<dbReference type="SMART" id="SM00342">
    <property type="entry name" value="HTH_ARAC"/>
    <property type="match status" value="1"/>
</dbReference>
<dbReference type="PANTHER" id="PTHR43280">
    <property type="entry name" value="ARAC-FAMILY TRANSCRIPTIONAL REGULATOR"/>
    <property type="match status" value="1"/>
</dbReference>
<dbReference type="Pfam" id="PF00072">
    <property type="entry name" value="Response_reg"/>
    <property type="match status" value="1"/>
</dbReference>
<feature type="modified residue" description="4-aspartylphosphate" evidence="4">
    <location>
        <position position="54"/>
    </location>
</feature>
<keyword evidence="3" id="KW-0804">Transcription</keyword>
<keyword evidence="4" id="KW-0597">Phosphoprotein</keyword>
<evidence type="ECO:0000313" key="7">
    <source>
        <dbReference type="EMBL" id="MFC7150253.1"/>
    </source>
</evidence>
<keyword evidence="2" id="KW-0238">DNA-binding</keyword>
<keyword evidence="8" id="KW-1185">Reference proteome</keyword>
<dbReference type="InterPro" id="IPR009057">
    <property type="entry name" value="Homeodomain-like_sf"/>
</dbReference>
<evidence type="ECO:0000256" key="4">
    <source>
        <dbReference type="PROSITE-ProRule" id="PRU00169"/>
    </source>
</evidence>
<dbReference type="InterPro" id="IPR001789">
    <property type="entry name" value="Sig_transdc_resp-reg_receiver"/>
</dbReference>
<dbReference type="RefSeq" id="WP_378045879.1">
    <property type="nucleotide sequence ID" value="NZ_JBHMDN010000008.1"/>
</dbReference>
<reference evidence="8" key="1">
    <citation type="journal article" date="2019" name="Int. J. Syst. Evol. Microbiol.">
        <title>The Global Catalogue of Microorganisms (GCM) 10K type strain sequencing project: providing services to taxonomists for standard genome sequencing and annotation.</title>
        <authorList>
            <consortium name="The Broad Institute Genomics Platform"/>
            <consortium name="The Broad Institute Genome Sequencing Center for Infectious Disease"/>
            <person name="Wu L."/>
            <person name="Ma J."/>
        </authorList>
    </citation>
    <scope>NUCLEOTIDE SEQUENCE [LARGE SCALE GENOMIC DNA]</scope>
    <source>
        <strain evidence="8">KCTC 12907</strain>
    </source>
</reference>
<dbReference type="Gene3D" id="1.10.10.60">
    <property type="entry name" value="Homeodomain-like"/>
    <property type="match status" value="2"/>
</dbReference>
<accession>A0ABW2FEJ4</accession>
<dbReference type="SUPFAM" id="SSF52172">
    <property type="entry name" value="CheY-like"/>
    <property type="match status" value="1"/>
</dbReference>
<dbReference type="SUPFAM" id="SSF46689">
    <property type="entry name" value="Homeodomain-like"/>
    <property type="match status" value="2"/>
</dbReference>
<proteinExistence type="predicted"/>
<dbReference type="Pfam" id="PF12833">
    <property type="entry name" value="HTH_18"/>
    <property type="match status" value="1"/>
</dbReference>
<keyword evidence="1" id="KW-0805">Transcription regulation</keyword>
<dbReference type="PANTHER" id="PTHR43280:SF28">
    <property type="entry name" value="HTH-TYPE TRANSCRIPTIONAL ACTIVATOR RHAS"/>
    <property type="match status" value="1"/>
</dbReference>
<gene>
    <name evidence="7" type="ORF">ACFQMJ_17130</name>
</gene>
<protein>
    <submittedName>
        <fullName evidence="7">Helix-turn-helix domain-containing protein</fullName>
    </submittedName>
</protein>
<dbReference type="PROSITE" id="PS01124">
    <property type="entry name" value="HTH_ARAC_FAMILY_2"/>
    <property type="match status" value="1"/>
</dbReference>
<dbReference type="Proteomes" id="UP001596378">
    <property type="component" value="Unassembled WGS sequence"/>
</dbReference>
<dbReference type="CDD" id="cd17536">
    <property type="entry name" value="REC_YesN-like"/>
    <property type="match status" value="1"/>
</dbReference>
<evidence type="ECO:0000259" key="5">
    <source>
        <dbReference type="PROSITE" id="PS01124"/>
    </source>
</evidence>
<dbReference type="InterPro" id="IPR018060">
    <property type="entry name" value="HTH_AraC"/>
</dbReference>
<feature type="domain" description="Response regulatory" evidence="6">
    <location>
        <begin position="2"/>
        <end position="119"/>
    </location>
</feature>
<dbReference type="EMBL" id="JBHTAI010000010">
    <property type="protein sequence ID" value="MFC7150253.1"/>
    <property type="molecule type" value="Genomic_DNA"/>
</dbReference>
<evidence type="ECO:0000259" key="6">
    <source>
        <dbReference type="PROSITE" id="PS50110"/>
    </source>
</evidence>
<organism evidence="7 8">
    <name type="scientific">Cohnella cellulosilytica</name>
    <dbReference type="NCBI Taxonomy" id="986710"/>
    <lineage>
        <taxon>Bacteria</taxon>
        <taxon>Bacillati</taxon>
        <taxon>Bacillota</taxon>
        <taxon>Bacilli</taxon>
        <taxon>Bacillales</taxon>
        <taxon>Paenibacillaceae</taxon>
        <taxon>Cohnella</taxon>
    </lineage>
</organism>
<comment type="caution">
    <text evidence="7">The sequence shown here is derived from an EMBL/GenBank/DDBJ whole genome shotgun (WGS) entry which is preliminary data.</text>
</comment>
<dbReference type="SMART" id="SM00448">
    <property type="entry name" value="REC"/>
    <property type="match status" value="1"/>
</dbReference>
<evidence type="ECO:0000256" key="2">
    <source>
        <dbReference type="ARBA" id="ARBA00023125"/>
    </source>
</evidence>
<dbReference type="PROSITE" id="PS50110">
    <property type="entry name" value="RESPONSE_REGULATORY"/>
    <property type="match status" value="1"/>
</dbReference>
<evidence type="ECO:0000256" key="1">
    <source>
        <dbReference type="ARBA" id="ARBA00023015"/>
    </source>
</evidence>
<evidence type="ECO:0000256" key="3">
    <source>
        <dbReference type="ARBA" id="ARBA00023163"/>
    </source>
</evidence>
<sequence>MNILIADDEYLARETLKSMLLDLPVTSEDIGEAANGAELLEQAERLQPDIAFVDIRMPKLDGLEGIRQARLRSPATQWVILTGYAEFEYARQALQLGASHYLLKPPEPDSVAEVLRELAPKINAERRMRQAAFEQALAPLLQVPSSNWPTDLETKAFMEAGLSPNRFVARWICVDDVRSREQLMALLVRAQSRLREEALAVSRDGWATALPPEGNGFWVAATWRSEPEADRRCGEGGKRETEFVEHAARVMRELAGRDGGAAVTSFDASGSGTEEPKHWLRRAGSIRWQAGRRALQGFGSDWSTLSSGPWPADDGRLRAVDYAEKLSAAFAGSMYEHALKQSLSFEYEMASGEASAGAGFFANFARYFNTRTGIALPATGPLGEWARRLRDEAKLRLEAQKPEAESGETAVRRAIRYIESHYMDDIGIAQAADRLNLTPNYLSHLFHRDTGMTFKAYLTHIRMLKAKELLGESGKKIKDVAEAVGYFSARHFSKTYLKYYGHFPSEEKKR</sequence>
<name>A0ABW2FEJ4_9BACL</name>